<evidence type="ECO:0000256" key="3">
    <source>
        <dbReference type="ARBA" id="ARBA00022605"/>
    </source>
</evidence>
<feature type="binding site" evidence="8">
    <location>
        <position position="222"/>
    </location>
    <ligand>
        <name>shikimate</name>
        <dbReference type="ChEBI" id="CHEBI:36208"/>
    </ligand>
</feature>
<dbReference type="RefSeq" id="WP_188390427.1">
    <property type="nucleotide sequence ID" value="NZ_BMEV01000002.1"/>
</dbReference>
<comment type="caution">
    <text evidence="8">Lacks conserved residue(s) required for the propagation of feature annotation.</text>
</comment>
<keyword evidence="6 8" id="KW-0057">Aromatic amino acid biosynthesis</keyword>
<evidence type="ECO:0000256" key="5">
    <source>
        <dbReference type="ARBA" id="ARBA00023002"/>
    </source>
</evidence>
<comment type="catalytic activity">
    <reaction evidence="7 8">
        <text>shikimate + NADP(+) = 3-dehydroshikimate + NADPH + H(+)</text>
        <dbReference type="Rhea" id="RHEA:17737"/>
        <dbReference type="ChEBI" id="CHEBI:15378"/>
        <dbReference type="ChEBI" id="CHEBI:16630"/>
        <dbReference type="ChEBI" id="CHEBI:36208"/>
        <dbReference type="ChEBI" id="CHEBI:57783"/>
        <dbReference type="ChEBI" id="CHEBI:58349"/>
        <dbReference type="EC" id="1.1.1.25"/>
    </reaction>
</comment>
<evidence type="ECO:0000313" key="12">
    <source>
        <dbReference type="EMBL" id="GGH68361.1"/>
    </source>
</evidence>
<feature type="domain" description="Shikimate dehydrogenase substrate binding N-terminal" evidence="10">
    <location>
        <begin position="5"/>
        <end position="88"/>
    </location>
</feature>
<dbReference type="InterPro" id="IPR036291">
    <property type="entry name" value="NAD(P)-bd_dom_sf"/>
</dbReference>
<dbReference type="Pfam" id="PF18317">
    <property type="entry name" value="SDH_C"/>
    <property type="match status" value="1"/>
</dbReference>
<dbReference type="GO" id="GO:0009423">
    <property type="term" value="P:chorismate biosynthetic process"/>
    <property type="evidence" value="ECO:0007669"/>
    <property type="project" value="UniProtKB-UniRule"/>
</dbReference>
<evidence type="ECO:0000313" key="13">
    <source>
        <dbReference type="Proteomes" id="UP000602050"/>
    </source>
</evidence>
<comment type="pathway">
    <text evidence="1 8">Metabolic intermediate biosynthesis; chorismate biosynthesis; chorismate from D-erythrose 4-phosphate and phosphoenolpyruvate: step 4/7.</text>
</comment>
<dbReference type="InterPro" id="IPR006151">
    <property type="entry name" value="Shikm_DH/Glu-tRNA_Rdtase"/>
</dbReference>
<keyword evidence="5 8" id="KW-0560">Oxidoreductase</keyword>
<feature type="binding site" evidence="8">
    <location>
        <position position="220"/>
    </location>
    <ligand>
        <name>NADP(+)</name>
        <dbReference type="ChEBI" id="CHEBI:58349"/>
    </ligand>
</feature>
<feature type="binding site" evidence="8">
    <location>
        <position position="61"/>
    </location>
    <ligand>
        <name>shikimate</name>
        <dbReference type="ChEBI" id="CHEBI:36208"/>
    </ligand>
</feature>
<feature type="binding site" evidence="8">
    <location>
        <begin position="13"/>
        <end position="15"/>
    </location>
    <ligand>
        <name>shikimate</name>
        <dbReference type="ChEBI" id="CHEBI:36208"/>
    </ligand>
</feature>
<dbReference type="EC" id="1.1.1.25" evidence="2 8"/>
<feature type="binding site" evidence="8">
    <location>
        <begin position="128"/>
        <end position="132"/>
    </location>
    <ligand>
        <name>NADP(+)</name>
        <dbReference type="ChEBI" id="CHEBI:58349"/>
    </ligand>
</feature>
<evidence type="ECO:0000256" key="6">
    <source>
        <dbReference type="ARBA" id="ARBA00023141"/>
    </source>
</evidence>
<dbReference type="CDD" id="cd01065">
    <property type="entry name" value="NAD_bind_Shikimate_DH"/>
    <property type="match status" value="1"/>
</dbReference>
<dbReference type="GO" id="GO:0050661">
    <property type="term" value="F:NADP binding"/>
    <property type="evidence" value="ECO:0007669"/>
    <property type="project" value="InterPro"/>
</dbReference>
<feature type="binding site" evidence="8">
    <location>
        <position position="243"/>
    </location>
    <ligand>
        <name>NADP(+)</name>
        <dbReference type="ChEBI" id="CHEBI:58349"/>
    </ligand>
</feature>
<dbReference type="Gene3D" id="3.40.50.720">
    <property type="entry name" value="NAD(P)-binding Rossmann-like Domain"/>
    <property type="match status" value="1"/>
</dbReference>
<dbReference type="Gene3D" id="3.40.50.10860">
    <property type="entry name" value="Leucine Dehydrogenase, chain A, domain 1"/>
    <property type="match status" value="1"/>
</dbReference>
<dbReference type="GO" id="GO:0009073">
    <property type="term" value="P:aromatic amino acid family biosynthetic process"/>
    <property type="evidence" value="ECO:0007669"/>
    <property type="project" value="UniProtKB-KW"/>
</dbReference>
<dbReference type="Pfam" id="PF08501">
    <property type="entry name" value="Shikimate_dh_N"/>
    <property type="match status" value="1"/>
</dbReference>
<organism evidence="12 13">
    <name type="scientific">Compostibacillus humi</name>
    <dbReference type="NCBI Taxonomy" id="1245525"/>
    <lineage>
        <taxon>Bacteria</taxon>
        <taxon>Bacillati</taxon>
        <taxon>Bacillota</taxon>
        <taxon>Bacilli</taxon>
        <taxon>Bacillales</taxon>
        <taxon>Bacillaceae</taxon>
        <taxon>Compostibacillus</taxon>
    </lineage>
</organism>
<sequence length="279" mass="31534">MKFQLIGYPIQHSLSPWIHGEFLRKAKMEGNYTINEIKRKEDLPFQLEEMKEKGVTGFNVTAPYKQAIIPYLDELDIAAREIGAVNTVHLKSGRWIGYNTDGLGYVRSLKVKYPEEMADHSLKILLIGAGGAARGIFYALSSEGYQHIDIANRTAEKAEEIAKLGKSWTVSNVYTLEKAEQKLNQYDLIIQTTSVGMKPEADQAIFSISSLKPGTIVSDIVYQPILTRFLQMAMENKAKVHYGHTMLLYQAQLAFEIWTGITVSLDDMDEQLQRILEGR</sequence>
<feature type="binding site" evidence="8">
    <location>
        <position position="101"/>
    </location>
    <ligand>
        <name>shikimate</name>
        <dbReference type="ChEBI" id="CHEBI:36208"/>
    </ligand>
</feature>
<dbReference type="PANTHER" id="PTHR21089">
    <property type="entry name" value="SHIKIMATE DEHYDROGENASE"/>
    <property type="match status" value="1"/>
</dbReference>
<dbReference type="SUPFAM" id="SSF53223">
    <property type="entry name" value="Aminoacid dehydrogenase-like, N-terminal domain"/>
    <property type="match status" value="1"/>
</dbReference>
<comment type="subunit">
    <text evidence="8">Homodimer.</text>
</comment>
<dbReference type="EMBL" id="BMEV01000002">
    <property type="protein sequence ID" value="GGH68361.1"/>
    <property type="molecule type" value="Genomic_DNA"/>
</dbReference>
<feature type="binding site" evidence="8">
    <location>
        <position position="86"/>
    </location>
    <ligand>
        <name>shikimate</name>
        <dbReference type="ChEBI" id="CHEBI:36208"/>
    </ligand>
</feature>
<comment type="caution">
    <text evidence="12">The sequence shown here is derived from an EMBL/GenBank/DDBJ whole genome shotgun (WGS) entry which is preliminary data.</text>
</comment>
<dbReference type="GO" id="GO:0008652">
    <property type="term" value="P:amino acid biosynthetic process"/>
    <property type="evidence" value="ECO:0007669"/>
    <property type="project" value="UniProtKB-KW"/>
</dbReference>
<feature type="domain" description="SDH C-terminal" evidence="11">
    <location>
        <begin position="243"/>
        <end position="273"/>
    </location>
</feature>
<gene>
    <name evidence="8 12" type="primary">aroE</name>
    <name evidence="12" type="ORF">GCM10010978_01250</name>
</gene>
<keyword evidence="13" id="KW-1185">Reference proteome</keyword>
<accession>A0A8J2ZP41</accession>
<evidence type="ECO:0000259" key="10">
    <source>
        <dbReference type="Pfam" id="PF08501"/>
    </source>
</evidence>
<evidence type="ECO:0000256" key="4">
    <source>
        <dbReference type="ARBA" id="ARBA00022857"/>
    </source>
</evidence>
<evidence type="ECO:0000256" key="1">
    <source>
        <dbReference type="ARBA" id="ARBA00004871"/>
    </source>
</evidence>
<dbReference type="GO" id="GO:0005829">
    <property type="term" value="C:cytosol"/>
    <property type="evidence" value="ECO:0007669"/>
    <property type="project" value="TreeGrafter"/>
</dbReference>
<keyword evidence="3 8" id="KW-0028">Amino-acid biosynthesis</keyword>
<feature type="domain" description="Quinate/shikimate 5-dehydrogenase/glutamyl-tRNA reductase" evidence="9">
    <location>
        <begin position="121"/>
        <end position="194"/>
    </location>
</feature>
<keyword evidence="4 8" id="KW-0521">NADP</keyword>
<protein>
    <recommendedName>
        <fullName evidence="2 8">Shikimate dehydrogenase (NADP(+))</fullName>
        <shortName evidence="8">SDH</shortName>
        <ecNumber evidence="2 8">1.1.1.25</ecNumber>
    </recommendedName>
</protein>
<dbReference type="UniPathway" id="UPA00053">
    <property type="reaction ID" value="UER00087"/>
</dbReference>
<dbReference type="SUPFAM" id="SSF51735">
    <property type="entry name" value="NAD(P)-binding Rossmann-fold domains"/>
    <property type="match status" value="1"/>
</dbReference>
<dbReference type="InterPro" id="IPR013708">
    <property type="entry name" value="Shikimate_DH-bd_N"/>
</dbReference>
<dbReference type="InterPro" id="IPR011342">
    <property type="entry name" value="Shikimate_DH"/>
</dbReference>
<proteinExistence type="inferred from homology"/>
<dbReference type="Proteomes" id="UP000602050">
    <property type="component" value="Unassembled WGS sequence"/>
</dbReference>
<name>A0A8J2ZP41_9BACI</name>
<dbReference type="Pfam" id="PF01488">
    <property type="entry name" value="Shikimate_DH"/>
    <property type="match status" value="1"/>
</dbReference>
<evidence type="ECO:0000259" key="9">
    <source>
        <dbReference type="Pfam" id="PF01488"/>
    </source>
</evidence>
<feature type="active site" description="Proton acceptor" evidence="8">
    <location>
        <position position="65"/>
    </location>
</feature>
<dbReference type="GO" id="GO:0004764">
    <property type="term" value="F:shikimate 3-dehydrogenase (NADP+) activity"/>
    <property type="evidence" value="ECO:0007669"/>
    <property type="project" value="UniProtKB-UniRule"/>
</dbReference>
<dbReference type="NCBIfam" id="TIGR00507">
    <property type="entry name" value="aroE"/>
    <property type="match status" value="1"/>
</dbReference>
<dbReference type="InterPro" id="IPR041121">
    <property type="entry name" value="SDH_C"/>
</dbReference>
<dbReference type="GO" id="GO:0019632">
    <property type="term" value="P:shikimate metabolic process"/>
    <property type="evidence" value="ECO:0007669"/>
    <property type="project" value="InterPro"/>
</dbReference>
<dbReference type="AlphaFoldDB" id="A0A8J2ZP41"/>
<evidence type="ECO:0000256" key="2">
    <source>
        <dbReference type="ARBA" id="ARBA00012962"/>
    </source>
</evidence>
<dbReference type="InterPro" id="IPR022893">
    <property type="entry name" value="Shikimate_DH_fam"/>
</dbReference>
<reference evidence="12" key="2">
    <citation type="submission" date="2020-09" db="EMBL/GenBank/DDBJ databases">
        <authorList>
            <person name="Sun Q."/>
            <person name="Zhou Y."/>
        </authorList>
    </citation>
    <scope>NUCLEOTIDE SEQUENCE</scope>
    <source>
        <strain evidence="12">CGMCC 1.12360</strain>
    </source>
</reference>
<feature type="binding site" evidence="8">
    <location>
        <begin position="152"/>
        <end position="157"/>
    </location>
    <ligand>
        <name>NADP(+)</name>
        <dbReference type="ChEBI" id="CHEBI:58349"/>
    </ligand>
</feature>
<reference evidence="12" key="1">
    <citation type="journal article" date="2014" name="Int. J. Syst. Evol. Microbiol.">
        <title>Complete genome sequence of Corynebacterium casei LMG S-19264T (=DSM 44701T), isolated from a smear-ripened cheese.</title>
        <authorList>
            <consortium name="US DOE Joint Genome Institute (JGI-PGF)"/>
            <person name="Walter F."/>
            <person name="Albersmeier A."/>
            <person name="Kalinowski J."/>
            <person name="Ruckert C."/>
        </authorList>
    </citation>
    <scope>NUCLEOTIDE SEQUENCE</scope>
    <source>
        <strain evidence="12">CGMCC 1.12360</strain>
    </source>
</reference>
<dbReference type="HAMAP" id="MF_00222">
    <property type="entry name" value="Shikimate_DH_AroE"/>
    <property type="match status" value="1"/>
</dbReference>
<comment type="similarity">
    <text evidence="8">Belongs to the shikimate dehydrogenase family.</text>
</comment>
<feature type="binding site" evidence="8">
    <location>
        <position position="250"/>
    </location>
    <ligand>
        <name>shikimate</name>
        <dbReference type="ChEBI" id="CHEBI:36208"/>
    </ligand>
</feature>
<dbReference type="InterPro" id="IPR046346">
    <property type="entry name" value="Aminoacid_DH-like_N_sf"/>
</dbReference>
<dbReference type="PANTHER" id="PTHR21089:SF1">
    <property type="entry name" value="BIFUNCTIONAL 3-DEHYDROQUINATE DEHYDRATASE_SHIKIMATE DEHYDROGENASE, CHLOROPLASTIC"/>
    <property type="match status" value="1"/>
</dbReference>
<evidence type="ECO:0000259" key="11">
    <source>
        <dbReference type="Pfam" id="PF18317"/>
    </source>
</evidence>
<evidence type="ECO:0000256" key="7">
    <source>
        <dbReference type="ARBA" id="ARBA00049442"/>
    </source>
</evidence>
<comment type="function">
    <text evidence="8">Involved in the biosynthesis of the chorismate, which leads to the biosynthesis of aromatic amino acids. Catalyzes the reversible NADPH linked reduction of 3-dehydroshikimate (DHSA) to yield shikimate (SA).</text>
</comment>
<evidence type="ECO:0000256" key="8">
    <source>
        <dbReference type="HAMAP-Rule" id="MF_00222"/>
    </source>
</evidence>